<evidence type="ECO:0000256" key="7">
    <source>
        <dbReference type="ARBA" id="ARBA00031961"/>
    </source>
</evidence>
<evidence type="ECO:0000256" key="2">
    <source>
        <dbReference type="ARBA" id="ARBA00010222"/>
    </source>
</evidence>
<accession>A0A913WQH9</accession>
<dbReference type="KEGG" id="epa:110231848"/>
<dbReference type="PANTHER" id="PTHR12691:SF10">
    <property type="entry name" value="MEDIATOR OF RNA POLYMERASE II TRANSCRIPTION SUBUNIT 23"/>
    <property type="match status" value="1"/>
</dbReference>
<dbReference type="AlphaFoldDB" id="A0A913WQH9"/>
<comment type="similarity">
    <text evidence="2">Belongs to the Mediator complex subunit 23 family.</text>
</comment>
<keyword evidence="6" id="KW-0539">Nucleus</keyword>
<reference evidence="8" key="1">
    <citation type="submission" date="2022-11" db="UniProtKB">
        <authorList>
            <consortium name="EnsemblMetazoa"/>
        </authorList>
    </citation>
    <scope>IDENTIFICATION</scope>
</reference>
<organism evidence="8 9">
    <name type="scientific">Exaiptasia diaphana</name>
    <name type="common">Tropical sea anemone</name>
    <name type="synonym">Aiptasia pulchella</name>
    <dbReference type="NCBI Taxonomy" id="2652724"/>
    <lineage>
        <taxon>Eukaryota</taxon>
        <taxon>Metazoa</taxon>
        <taxon>Cnidaria</taxon>
        <taxon>Anthozoa</taxon>
        <taxon>Hexacorallia</taxon>
        <taxon>Actiniaria</taxon>
        <taxon>Aiptasiidae</taxon>
        <taxon>Exaiptasia</taxon>
    </lineage>
</organism>
<dbReference type="PANTHER" id="PTHR12691">
    <property type="entry name" value="MEDIATOR OF RNA POLYMERASE II TRANSCRIPTION SUBUNIT 23"/>
    <property type="match status" value="1"/>
</dbReference>
<dbReference type="GO" id="GO:0006357">
    <property type="term" value="P:regulation of transcription by RNA polymerase II"/>
    <property type="evidence" value="ECO:0007669"/>
    <property type="project" value="TreeGrafter"/>
</dbReference>
<dbReference type="Pfam" id="PF11573">
    <property type="entry name" value="Med23"/>
    <property type="match status" value="1"/>
</dbReference>
<keyword evidence="9" id="KW-1185">Reference proteome</keyword>
<proteinExistence type="inferred from homology"/>
<dbReference type="Proteomes" id="UP000887567">
    <property type="component" value="Unplaced"/>
</dbReference>
<keyword evidence="5" id="KW-0804">Transcription</keyword>
<dbReference type="EnsemblMetazoa" id="XM_021036914.1">
    <property type="protein sequence ID" value="XP_020892573.1"/>
    <property type="gene ID" value="LOC110231848"/>
</dbReference>
<keyword evidence="4" id="KW-0805">Transcription regulation</keyword>
<evidence type="ECO:0000313" key="8">
    <source>
        <dbReference type="EnsemblMetazoa" id="XP_020892573.1"/>
    </source>
</evidence>
<dbReference type="RefSeq" id="XP_020892573.1">
    <property type="nucleotide sequence ID" value="XM_021036914.1"/>
</dbReference>
<protein>
    <recommendedName>
        <fullName evidence="3">Mediator of RNA polymerase II transcription subunit 23</fullName>
    </recommendedName>
    <alternativeName>
        <fullName evidence="7">Mediator complex subunit 23</fullName>
    </alternativeName>
</protein>
<dbReference type="SUPFAM" id="SSF48371">
    <property type="entry name" value="ARM repeat"/>
    <property type="match status" value="1"/>
</dbReference>
<dbReference type="InterPro" id="IPR021629">
    <property type="entry name" value="Mediator_Med23"/>
</dbReference>
<evidence type="ECO:0000256" key="5">
    <source>
        <dbReference type="ARBA" id="ARBA00023163"/>
    </source>
</evidence>
<dbReference type="GO" id="GO:0005667">
    <property type="term" value="C:transcription regulator complex"/>
    <property type="evidence" value="ECO:0007669"/>
    <property type="project" value="TreeGrafter"/>
</dbReference>
<evidence type="ECO:0000256" key="1">
    <source>
        <dbReference type="ARBA" id="ARBA00004123"/>
    </source>
</evidence>
<name>A0A913WQH9_EXADI</name>
<dbReference type="GeneID" id="110231848"/>
<evidence type="ECO:0000313" key="9">
    <source>
        <dbReference type="Proteomes" id="UP000887567"/>
    </source>
</evidence>
<dbReference type="OMA" id="DIYPATW"/>
<dbReference type="GO" id="GO:0010628">
    <property type="term" value="P:positive regulation of gene expression"/>
    <property type="evidence" value="ECO:0007669"/>
    <property type="project" value="TreeGrafter"/>
</dbReference>
<evidence type="ECO:0000256" key="3">
    <source>
        <dbReference type="ARBA" id="ARBA00019696"/>
    </source>
</evidence>
<dbReference type="InterPro" id="IPR016024">
    <property type="entry name" value="ARM-type_fold"/>
</dbReference>
<evidence type="ECO:0000256" key="6">
    <source>
        <dbReference type="ARBA" id="ARBA00023242"/>
    </source>
</evidence>
<dbReference type="GO" id="GO:0016592">
    <property type="term" value="C:mediator complex"/>
    <property type="evidence" value="ECO:0007669"/>
    <property type="project" value="TreeGrafter"/>
</dbReference>
<sequence>MTVLVEMCFGNGKVTTSLPGPSNTLASGPTIPCPMRLLDSLTVHAKMSLIHSIFSRIMKLGTSGATVALAPALVETYSRLLVYMEIESLGIKGFISHLLPTVFKSHAWGILHTLLEMFSYRLHHIQPVYRVTLLSHLHSIASVPNTNQNQLQLCVESTALRLITGLGSSEVQAQLTKFLTEPKQILSSESEELNRALVLTIARSMHVTGAESCGNWCEGILRVLVSNTPHSWASHTLECFPQPLQQFYSQNPCPVETKQALKTRVEDEYRRWKAMTSENEILSHFAESSSSNVFICILWKLLLETGRLSSVCHKVLERLGARALSRHIRVFADFLVYEFSTSGGGRHVNKCIQHLNDLIWKYNVVTMDRLVLSLGLRSHEGNEAQVCFFIIQLLLLKPPDFRTRVNAFVRDNSPQHWTQTDWHQKHMAYHTSYPERFYYEGLLEAAGGTVPTIQYLPIYFGNVCLRFLPVFDIVIHRFLELPPVFKSLESLLDHLGSLYKFHARPVTYLYNTLHYYEKSLQEKPTLKKKLVSAIIGAQRDIKPQGWFRCLSRGYLDYLYRSEDASWTPDLSYYSNLIGRLVDTIENSTPTAFPECDWRFNEFPNATAHALYVTSMEIMALPIIPKHVGFNLFDVIYKGSPSHQHANIRSNIMSWINAVAHIMTSLPDSYWSVIYEKICEVLKTDLATRDVATYPVMLEEIHRPSPFPYSFFDFKVNMAMHSETHADYVLALTHAVWHHASIGQLTFMPHFIRTRVTPLVNNEAQFLYVCCLVGPFLQRFQLERTRCLQEIVIELYHLLEKVDRESQHLHHVETICDFLYHIKYMFIGDMVRDEVQKIIPKLRQSLQVRLRFMLQTSLKRDITE</sequence>
<evidence type="ECO:0000256" key="4">
    <source>
        <dbReference type="ARBA" id="ARBA00023015"/>
    </source>
</evidence>
<dbReference type="OrthoDB" id="9982951at2759"/>
<comment type="subcellular location">
    <subcellularLocation>
        <location evidence="1">Nucleus</location>
    </subcellularLocation>
</comment>